<evidence type="ECO:0000256" key="4">
    <source>
        <dbReference type="ARBA" id="ARBA00022692"/>
    </source>
</evidence>
<dbReference type="InterPro" id="IPR000515">
    <property type="entry name" value="MetI-like"/>
</dbReference>
<dbReference type="Proteomes" id="UP000632659">
    <property type="component" value="Unassembled WGS sequence"/>
</dbReference>
<reference evidence="9" key="1">
    <citation type="submission" date="2020-08" db="EMBL/GenBank/DDBJ databases">
        <title>Genome public.</title>
        <authorList>
            <person name="Liu C."/>
            <person name="Sun Q."/>
        </authorList>
    </citation>
    <scope>NUCLEOTIDE SEQUENCE</scope>
    <source>
        <strain evidence="9">NSJ-15</strain>
    </source>
</reference>
<dbReference type="AlphaFoldDB" id="A0A8J6TYJ6"/>
<dbReference type="Gene3D" id="1.10.3720.10">
    <property type="entry name" value="MetI-like"/>
    <property type="match status" value="1"/>
</dbReference>
<protein>
    <submittedName>
        <fullName evidence="9">Sugar ABC transporter permease</fullName>
    </submittedName>
</protein>
<evidence type="ECO:0000259" key="8">
    <source>
        <dbReference type="PROSITE" id="PS50928"/>
    </source>
</evidence>
<dbReference type="SUPFAM" id="SSF160964">
    <property type="entry name" value="MalF N-terminal region-like"/>
    <property type="match status" value="1"/>
</dbReference>
<evidence type="ECO:0000256" key="3">
    <source>
        <dbReference type="ARBA" id="ARBA00022475"/>
    </source>
</evidence>
<feature type="transmembrane region" description="Helical" evidence="7">
    <location>
        <begin position="12"/>
        <end position="35"/>
    </location>
</feature>
<organism evidence="9 10">
    <name type="scientific">Massiliimalia timonensis</name>
    <dbReference type="NCBI Taxonomy" id="1987501"/>
    <lineage>
        <taxon>Bacteria</taxon>
        <taxon>Bacillati</taxon>
        <taxon>Bacillota</taxon>
        <taxon>Clostridia</taxon>
        <taxon>Eubacteriales</taxon>
        <taxon>Oscillospiraceae</taxon>
        <taxon>Massiliimalia</taxon>
    </lineage>
</organism>
<name>A0A8J6TYJ6_9FIRM</name>
<dbReference type="EMBL" id="JACRTL010000001">
    <property type="protein sequence ID" value="MBC8609942.1"/>
    <property type="molecule type" value="Genomic_DNA"/>
</dbReference>
<comment type="subcellular location">
    <subcellularLocation>
        <location evidence="1 7">Cell membrane</location>
        <topology evidence="1 7">Multi-pass membrane protein</topology>
    </subcellularLocation>
</comment>
<keyword evidence="4 7" id="KW-0812">Transmembrane</keyword>
<evidence type="ECO:0000256" key="1">
    <source>
        <dbReference type="ARBA" id="ARBA00004651"/>
    </source>
</evidence>
<dbReference type="InterPro" id="IPR035906">
    <property type="entry name" value="MetI-like_sf"/>
</dbReference>
<keyword evidence="3" id="KW-1003">Cell membrane</keyword>
<comment type="caution">
    <text evidence="9">The sequence shown here is derived from an EMBL/GenBank/DDBJ whole genome shotgun (WGS) entry which is preliminary data.</text>
</comment>
<feature type="transmembrane region" description="Helical" evidence="7">
    <location>
        <begin position="76"/>
        <end position="98"/>
    </location>
</feature>
<dbReference type="PANTHER" id="PTHR43005">
    <property type="entry name" value="BLR7065 PROTEIN"/>
    <property type="match status" value="1"/>
</dbReference>
<feature type="transmembrane region" description="Helical" evidence="7">
    <location>
        <begin position="276"/>
        <end position="298"/>
    </location>
</feature>
<dbReference type="PANTHER" id="PTHR43005:SF1">
    <property type="entry name" value="SPERMIDINE_PUTRESCINE TRANSPORT SYSTEM PERMEASE PROTEIN"/>
    <property type="match status" value="1"/>
</dbReference>
<evidence type="ECO:0000256" key="5">
    <source>
        <dbReference type="ARBA" id="ARBA00022989"/>
    </source>
</evidence>
<feature type="transmembrane region" description="Helical" evidence="7">
    <location>
        <begin position="220"/>
        <end position="239"/>
    </location>
</feature>
<proteinExistence type="inferred from homology"/>
<dbReference type="SUPFAM" id="SSF161098">
    <property type="entry name" value="MetI-like"/>
    <property type="match status" value="1"/>
</dbReference>
<keyword evidence="2 7" id="KW-0813">Transport</keyword>
<gene>
    <name evidence="9" type="ORF">H8702_02250</name>
</gene>
<evidence type="ECO:0000313" key="9">
    <source>
        <dbReference type="EMBL" id="MBC8609942.1"/>
    </source>
</evidence>
<dbReference type="Pfam" id="PF00528">
    <property type="entry name" value="BPD_transp_1"/>
    <property type="match status" value="1"/>
</dbReference>
<dbReference type="PROSITE" id="PS50928">
    <property type="entry name" value="ABC_TM1"/>
    <property type="match status" value="1"/>
</dbReference>
<keyword evidence="6 7" id="KW-0472">Membrane</keyword>
<dbReference type="GO" id="GO:0055085">
    <property type="term" value="P:transmembrane transport"/>
    <property type="evidence" value="ECO:0007669"/>
    <property type="project" value="InterPro"/>
</dbReference>
<feature type="transmembrane region" description="Helical" evidence="7">
    <location>
        <begin position="164"/>
        <end position="193"/>
    </location>
</feature>
<keyword evidence="5 7" id="KW-1133">Transmembrane helix</keyword>
<comment type="similarity">
    <text evidence="7">Belongs to the binding-protein-dependent transport system permease family.</text>
</comment>
<evidence type="ECO:0000256" key="2">
    <source>
        <dbReference type="ARBA" id="ARBA00022448"/>
    </source>
</evidence>
<dbReference type="OrthoDB" id="367897at2"/>
<dbReference type="GO" id="GO:0005886">
    <property type="term" value="C:plasma membrane"/>
    <property type="evidence" value="ECO:0007669"/>
    <property type="project" value="UniProtKB-SubCell"/>
</dbReference>
<sequence>MEVSKVDKLKKFVNKYTPVIMLLPALIGVLIIQIYPSLDSIRLSFTDKSLLNPITSYVGFDNYIKALSDPQTWQTILNTLVFAVLSLALGAVFAMLVANELNKKFRGRTFFRAMFLAPWVTPPLVTSAIWQLLLSETFSPINGLLMQLGWIDKPINFLGNTEPILGFLSMPLISIIIINVWSIFPFLMVMFLAGMQTIPAEMIEAATVDGANSVQRFFKITLPCLMPVIETSILLEGIWQFNNFNISYLVTKGGPLNSTMVMAVDVYTEAFINFNYGSGATISVLMMLIILFPAVVYLKKQLRQTDNI</sequence>
<dbReference type="CDD" id="cd06261">
    <property type="entry name" value="TM_PBP2"/>
    <property type="match status" value="1"/>
</dbReference>
<accession>A0A8J6TYJ6</accession>
<evidence type="ECO:0000256" key="7">
    <source>
        <dbReference type="RuleBase" id="RU363032"/>
    </source>
</evidence>
<feature type="transmembrane region" description="Helical" evidence="7">
    <location>
        <begin position="110"/>
        <end position="133"/>
    </location>
</feature>
<keyword evidence="10" id="KW-1185">Reference proteome</keyword>
<evidence type="ECO:0000313" key="10">
    <source>
        <dbReference type="Proteomes" id="UP000632659"/>
    </source>
</evidence>
<evidence type="ECO:0000256" key="6">
    <source>
        <dbReference type="ARBA" id="ARBA00023136"/>
    </source>
</evidence>
<feature type="domain" description="ABC transmembrane type-1" evidence="8">
    <location>
        <begin position="76"/>
        <end position="297"/>
    </location>
</feature>